<dbReference type="SUPFAM" id="SSF48452">
    <property type="entry name" value="TPR-like"/>
    <property type="match status" value="1"/>
</dbReference>
<dbReference type="Gene3D" id="3.30.2010.10">
    <property type="entry name" value="Metalloproteases ('zincins'), catalytic domain"/>
    <property type="match status" value="1"/>
</dbReference>
<keyword evidence="2" id="KW-0645">Protease</keyword>
<organism evidence="8">
    <name type="scientific">hydrothermal vent metagenome</name>
    <dbReference type="NCBI Taxonomy" id="652676"/>
    <lineage>
        <taxon>unclassified sequences</taxon>
        <taxon>metagenomes</taxon>
        <taxon>ecological metagenomes</taxon>
    </lineage>
</organism>
<keyword evidence="4" id="KW-0378">Hydrolase</keyword>
<dbReference type="PROSITE" id="PS50005">
    <property type="entry name" value="TPR"/>
    <property type="match status" value="1"/>
</dbReference>
<dbReference type="Pfam" id="PF01435">
    <property type="entry name" value="Peptidase_M48"/>
    <property type="match status" value="2"/>
</dbReference>
<dbReference type="CDD" id="cd07324">
    <property type="entry name" value="M48C_Oma1-like"/>
    <property type="match status" value="1"/>
</dbReference>
<evidence type="ECO:0000256" key="2">
    <source>
        <dbReference type="ARBA" id="ARBA00022670"/>
    </source>
</evidence>
<evidence type="ECO:0000256" key="3">
    <source>
        <dbReference type="ARBA" id="ARBA00022723"/>
    </source>
</evidence>
<evidence type="ECO:0000256" key="5">
    <source>
        <dbReference type="ARBA" id="ARBA00022833"/>
    </source>
</evidence>
<dbReference type="InterPro" id="IPR019734">
    <property type="entry name" value="TPR_rpt"/>
</dbReference>
<evidence type="ECO:0000313" key="8">
    <source>
        <dbReference type="EMBL" id="VAW79244.1"/>
    </source>
</evidence>
<dbReference type="PANTHER" id="PTHR22726">
    <property type="entry name" value="METALLOENDOPEPTIDASE OMA1"/>
    <property type="match status" value="1"/>
</dbReference>
<proteinExistence type="predicted"/>
<evidence type="ECO:0000256" key="1">
    <source>
        <dbReference type="ARBA" id="ARBA00001947"/>
    </source>
</evidence>
<gene>
    <name evidence="8" type="ORF">MNBD_GAMMA12-441</name>
</gene>
<comment type="cofactor">
    <cofactor evidence="1">
        <name>Zn(2+)</name>
        <dbReference type="ChEBI" id="CHEBI:29105"/>
    </cofactor>
</comment>
<dbReference type="GO" id="GO:0016020">
    <property type="term" value="C:membrane"/>
    <property type="evidence" value="ECO:0007669"/>
    <property type="project" value="TreeGrafter"/>
</dbReference>
<accession>A0A3B0ZCZ4</accession>
<dbReference type="InterPro" id="IPR001915">
    <property type="entry name" value="Peptidase_M48"/>
</dbReference>
<protein>
    <recommendedName>
        <fullName evidence="7">Peptidase M48 domain-containing protein</fullName>
    </recommendedName>
</protein>
<dbReference type="PROSITE" id="PS51257">
    <property type="entry name" value="PROKAR_LIPOPROTEIN"/>
    <property type="match status" value="1"/>
</dbReference>
<sequence length="388" mass="44424">MKKITCITPVLLSMLIVSCQLNTKNKVGSSSDDVNFKNKARTVKQSFVSEKVIDKHEEARALNTAKKIEAILKRNGSIYNNKKVTAYLQKVMNRLYPAFKNKITVKILNFTDLNAFALANGTIYFNLGLIARLENEAQLATVLGHEGAHYVYKHSIRKRQKIKSVADVRTNKRGIYGYSRNLEREADRHAFRRLKKAGYNTSEAYKVFVHLAAEVKLLQRHTPGLVRLHPKLTERITSFRVLHNKSGNKAGVKHKKIYNLQMRKVKIADLEANLATGNYKSIILILGRLNMNKTYPGYYPYFLGEAYRLRGQQSDYDTAAKSYLKSTQNSPQYAPAYNALGIYYLKKNSLHKARQYFKQYLKLSPQGKYAAYANHYIMSINKKLLTGH</sequence>
<evidence type="ECO:0000259" key="7">
    <source>
        <dbReference type="Pfam" id="PF01435"/>
    </source>
</evidence>
<feature type="domain" description="Peptidase M48" evidence="7">
    <location>
        <begin position="85"/>
        <end position="158"/>
    </location>
</feature>
<name>A0A3B0ZCZ4_9ZZZZ</name>
<keyword evidence="5" id="KW-0862">Zinc</keyword>
<evidence type="ECO:0000256" key="4">
    <source>
        <dbReference type="ARBA" id="ARBA00022801"/>
    </source>
</evidence>
<dbReference type="GO" id="GO:0051603">
    <property type="term" value="P:proteolysis involved in protein catabolic process"/>
    <property type="evidence" value="ECO:0007669"/>
    <property type="project" value="TreeGrafter"/>
</dbReference>
<reference evidence="8" key="1">
    <citation type="submission" date="2018-06" db="EMBL/GenBank/DDBJ databases">
        <authorList>
            <person name="Zhirakovskaya E."/>
        </authorList>
    </citation>
    <scope>NUCLEOTIDE SEQUENCE</scope>
</reference>
<evidence type="ECO:0000256" key="6">
    <source>
        <dbReference type="ARBA" id="ARBA00023049"/>
    </source>
</evidence>
<dbReference type="GO" id="GO:0004222">
    <property type="term" value="F:metalloendopeptidase activity"/>
    <property type="evidence" value="ECO:0007669"/>
    <property type="project" value="InterPro"/>
</dbReference>
<dbReference type="GO" id="GO:0046872">
    <property type="term" value="F:metal ion binding"/>
    <property type="evidence" value="ECO:0007669"/>
    <property type="project" value="UniProtKB-KW"/>
</dbReference>
<dbReference type="Gene3D" id="1.25.40.10">
    <property type="entry name" value="Tetratricopeptide repeat domain"/>
    <property type="match status" value="1"/>
</dbReference>
<dbReference type="PANTHER" id="PTHR22726:SF1">
    <property type="entry name" value="METALLOENDOPEPTIDASE OMA1, MITOCHONDRIAL"/>
    <property type="match status" value="1"/>
</dbReference>
<dbReference type="InterPro" id="IPR051156">
    <property type="entry name" value="Mito/Outer_Membr_Metalloprot"/>
</dbReference>
<keyword evidence="3" id="KW-0479">Metal-binding</keyword>
<feature type="domain" description="Peptidase M48" evidence="7">
    <location>
        <begin position="175"/>
        <end position="238"/>
    </location>
</feature>
<dbReference type="AlphaFoldDB" id="A0A3B0ZCZ4"/>
<dbReference type="InterPro" id="IPR011990">
    <property type="entry name" value="TPR-like_helical_dom_sf"/>
</dbReference>
<keyword evidence="6" id="KW-0482">Metalloprotease</keyword>
<dbReference type="EMBL" id="UOFL01000171">
    <property type="protein sequence ID" value="VAW79244.1"/>
    <property type="molecule type" value="Genomic_DNA"/>
</dbReference>